<feature type="region of interest" description="Disordered" evidence="1">
    <location>
        <begin position="1"/>
        <end position="22"/>
    </location>
</feature>
<reference evidence="2 3" key="1">
    <citation type="submission" date="2019-05" db="EMBL/GenBank/DDBJ databases">
        <title>Another draft genome of Portunus trituberculatus and its Hox gene families provides insights of decapod evolution.</title>
        <authorList>
            <person name="Jeong J.-H."/>
            <person name="Song I."/>
            <person name="Kim S."/>
            <person name="Choi T."/>
            <person name="Kim D."/>
            <person name="Ryu S."/>
            <person name="Kim W."/>
        </authorList>
    </citation>
    <scope>NUCLEOTIDE SEQUENCE [LARGE SCALE GENOMIC DNA]</scope>
    <source>
        <tissue evidence="2">Muscle</tissue>
    </source>
</reference>
<dbReference type="EMBL" id="VSRR010039366">
    <property type="protein sequence ID" value="MPC74640.1"/>
    <property type="molecule type" value="Genomic_DNA"/>
</dbReference>
<gene>
    <name evidence="2" type="ORF">E2C01_069008</name>
</gene>
<protein>
    <submittedName>
        <fullName evidence="2">Uncharacterized protein</fullName>
    </submittedName>
</protein>
<comment type="caution">
    <text evidence="2">The sequence shown here is derived from an EMBL/GenBank/DDBJ whole genome shotgun (WGS) entry which is preliminary data.</text>
</comment>
<proteinExistence type="predicted"/>
<evidence type="ECO:0000313" key="3">
    <source>
        <dbReference type="Proteomes" id="UP000324222"/>
    </source>
</evidence>
<sequence>MRKWQGGRLSADGQGVGKNRYPECMQPQHNSWEIHSSAEVMLGQYSQPYQLLIRATFNGV</sequence>
<accession>A0A5B7HQC4</accession>
<keyword evidence="3" id="KW-1185">Reference proteome</keyword>
<evidence type="ECO:0000256" key="1">
    <source>
        <dbReference type="SAM" id="MobiDB-lite"/>
    </source>
</evidence>
<name>A0A5B7HQC4_PORTR</name>
<evidence type="ECO:0000313" key="2">
    <source>
        <dbReference type="EMBL" id="MPC74640.1"/>
    </source>
</evidence>
<dbReference type="Proteomes" id="UP000324222">
    <property type="component" value="Unassembled WGS sequence"/>
</dbReference>
<organism evidence="2 3">
    <name type="scientific">Portunus trituberculatus</name>
    <name type="common">Swimming crab</name>
    <name type="synonym">Neptunus trituberculatus</name>
    <dbReference type="NCBI Taxonomy" id="210409"/>
    <lineage>
        <taxon>Eukaryota</taxon>
        <taxon>Metazoa</taxon>
        <taxon>Ecdysozoa</taxon>
        <taxon>Arthropoda</taxon>
        <taxon>Crustacea</taxon>
        <taxon>Multicrustacea</taxon>
        <taxon>Malacostraca</taxon>
        <taxon>Eumalacostraca</taxon>
        <taxon>Eucarida</taxon>
        <taxon>Decapoda</taxon>
        <taxon>Pleocyemata</taxon>
        <taxon>Brachyura</taxon>
        <taxon>Eubrachyura</taxon>
        <taxon>Portunoidea</taxon>
        <taxon>Portunidae</taxon>
        <taxon>Portuninae</taxon>
        <taxon>Portunus</taxon>
    </lineage>
</organism>
<dbReference type="AlphaFoldDB" id="A0A5B7HQC4"/>